<evidence type="ECO:0000256" key="10">
    <source>
        <dbReference type="ARBA" id="ARBA00033171"/>
    </source>
</evidence>
<keyword evidence="12" id="KW-0472">Membrane</keyword>
<evidence type="ECO:0000256" key="9">
    <source>
        <dbReference type="ARBA" id="ARBA00023004"/>
    </source>
</evidence>
<evidence type="ECO:0000313" key="14">
    <source>
        <dbReference type="EMBL" id="NMQ29694.1"/>
    </source>
</evidence>
<evidence type="ECO:0000256" key="6">
    <source>
        <dbReference type="ARBA" id="ARBA00022723"/>
    </source>
</evidence>
<dbReference type="Gene3D" id="3.40.190.10">
    <property type="entry name" value="Periplasmic binding protein-like II"/>
    <property type="match status" value="2"/>
</dbReference>
<keyword evidence="6" id="KW-0479">Metal-binding</keyword>
<evidence type="ECO:0000256" key="11">
    <source>
        <dbReference type="ARBA" id="ARBA00048179"/>
    </source>
</evidence>
<feature type="domain" description="SsuA/THI5-like" evidence="13">
    <location>
        <begin position="117"/>
        <end position="324"/>
    </location>
</feature>
<dbReference type="PANTHER" id="PTHR31528">
    <property type="entry name" value="4-AMINO-5-HYDROXYMETHYL-2-METHYLPYRIMIDINE PHOSPHATE SYNTHASE THI11-RELATED"/>
    <property type="match status" value="1"/>
</dbReference>
<evidence type="ECO:0000256" key="12">
    <source>
        <dbReference type="SAM" id="Phobius"/>
    </source>
</evidence>
<evidence type="ECO:0000313" key="15">
    <source>
        <dbReference type="Proteomes" id="UP000749010"/>
    </source>
</evidence>
<evidence type="ECO:0000256" key="3">
    <source>
        <dbReference type="ARBA" id="ARBA00009406"/>
    </source>
</evidence>
<accession>A0ABX1U2Y0</accession>
<dbReference type="InterPro" id="IPR015168">
    <property type="entry name" value="SsuA/THI5"/>
</dbReference>
<keyword evidence="15" id="KW-1185">Reference proteome</keyword>
<comment type="catalytic activity">
    <reaction evidence="11">
        <text>N(6)-(pyridoxal phosphate)-L-lysyl-[4-amino-5-hydroxymethyl-2-methylpyrimidine phosphate synthase] + L-histidyl-[4-amino-5-hydroxymethyl-2-methylpyrimidine phosphate synthase] + 2 Fe(3+) + 4 H2O = L-lysyl-[4-amino-5-hydroxymethyl-2-methylpyrimidine phosphate synthase] + (2S)-2-amino-5-hydroxy-4-oxopentanoyl-[4-amino-5-hydroxymethyl-2-methylpyrimidine phosphate synthase] + 4-amino-2-methyl-5-(phosphooxymethyl)pyrimidine + 3-oxopropanoate + 2 Fe(2+) + 2 H(+)</text>
        <dbReference type="Rhea" id="RHEA:65756"/>
        <dbReference type="Rhea" id="RHEA-COMP:16892"/>
        <dbReference type="Rhea" id="RHEA-COMP:16893"/>
        <dbReference type="Rhea" id="RHEA-COMP:16894"/>
        <dbReference type="Rhea" id="RHEA-COMP:16895"/>
        <dbReference type="ChEBI" id="CHEBI:15377"/>
        <dbReference type="ChEBI" id="CHEBI:15378"/>
        <dbReference type="ChEBI" id="CHEBI:29033"/>
        <dbReference type="ChEBI" id="CHEBI:29034"/>
        <dbReference type="ChEBI" id="CHEBI:29969"/>
        <dbReference type="ChEBI" id="CHEBI:29979"/>
        <dbReference type="ChEBI" id="CHEBI:33190"/>
        <dbReference type="ChEBI" id="CHEBI:58354"/>
        <dbReference type="ChEBI" id="CHEBI:143915"/>
        <dbReference type="ChEBI" id="CHEBI:157692"/>
    </reaction>
    <physiologicalReaction direction="left-to-right" evidence="11">
        <dbReference type="Rhea" id="RHEA:65757"/>
    </physiologicalReaction>
</comment>
<dbReference type="EMBL" id="SPMY01000065">
    <property type="protein sequence ID" value="NMQ29694.1"/>
    <property type="molecule type" value="Genomic_DNA"/>
</dbReference>
<comment type="pathway">
    <text evidence="2">Cofactor biosynthesis; thiamine diphosphate biosynthesis.</text>
</comment>
<reference evidence="14 15" key="1">
    <citation type="submission" date="2019-03" db="EMBL/GenBank/DDBJ databases">
        <title>Metabolic reconstructions from genomes of highly enriched 'Candidatus Accumulibacter' and 'Candidatus Competibacter' bioreactor populations.</title>
        <authorList>
            <person name="Annavajhala M.K."/>
            <person name="Welles L."/>
            <person name="Abbas B."/>
            <person name="Sorokin D."/>
            <person name="Park H."/>
            <person name="Van Loosdrecht M."/>
            <person name="Chandran K."/>
        </authorList>
    </citation>
    <scope>NUCLEOTIDE SEQUENCE [LARGE SCALE GENOMIC DNA]</scope>
    <source>
        <strain evidence="14 15">SBR_S</strain>
    </source>
</reference>
<feature type="transmembrane region" description="Helical" evidence="12">
    <location>
        <begin position="403"/>
        <end position="422"/>
    </location>
</feature>
<proteinExistence type="inferred from homology"/>
<dbReference type="Pfam" id="PF09084">
    <property type="entry name" value="NMT1"/>
    <property type="match status" value="1"/>
</dbReference>
<comment type="similarity">
    <text evidence="3">Belongs to the NMT1/THI5 family.</text>
</comment>
<evidence type="ECO:0000256" key="1">
    <source>
        <dbReference type="ARBA" id="ARBA00003469"/>
    </source>
</evidence>
<keyword evidence="9" id="KW-0408">Iron</keyword>
<keyword evidence="8" id="KW-0784">Thiamine biosynthesis</keyword>
<sequence length="430" mass="45830">MIAAAGRAWPYRSSFGELSLVACGLARLPGCLQCRLRAWRPASRILPSLAMTTFPCLFAGADHTLRRLVHVAARLMFAVAVAVVLLAGVPPALAQPAAGRHEPRQAVSVQLGWKYQFEFAAFIAALEKAYYHEAGLDVSLREWSPGVDVAQEVAEGRADFGTLDSTLLVERVNGQPVIAVAALLQHSPVGLLASRQAGIAAAGDLAGKRVGTSRATENEILAFLAASALPSGKFEHLPAIGDARRALSAGQAEAVGVFIGDAAVGELLAGGDYLLLLPRSAAIDFYGMLLFTSESFLRAHPETVRAFRAATLKGLEYAFDHPEELVDMVFARYNTQNKSREQLLFEARQIRDLARPAGVASGAMSIARWQHVVDVYTAQGKLKPGTDLLGFVYDPDAGGFGPFVPWMLGGAALGLLLVAWGARKFLASKA</sequence>
<evidence type="ECO:0000256" key="5">
    <source>
        <dbReference type="ARBA" id="ARBA00022679"/>
    </source>
</evidence>
<comment type="subunit">
    <text evidence="4">Homodimer.</text>
</comment>
<evidence type="ECO:0000256" key="8">
    <source>
        <dbReference type="ARBA" id="ARBA00022977"/>
    </source>
</evidence>
<evidence type="ECO:0000256" key="2">
    <source>
        <dbReference type="ARBA" id="ARBA00004948"/>
    </source>
</evidence>
<dbReference type="Proteomes" id="UP000749010">
    <property type="component" value="Unassembled WGS sequence"/>
</dbReference>
<evidence type="ECO:0000256" key="4">
    <source>
        <dbReference type="ARBA" id="ARBA00011738"/>
    </source>
</evidence>
<evidence type="ECO:0000256" key="7">
    <source>
        <dbReference type="ARBA" id="ARBA00022898"/>
    </source>
</evidence>
<feature type="transmembrane region" description="Helical" evidence="12">
    <location>
        <begin position="75"/>
        <end position="94"/>
    </location>
</feature>
<protein>
    <recommendedName>
        <fullName evidence="10">Thiamine pyrimidine synthase</fullName>
    </recommendedName>
</protein>
<keyword evidence="5" id="KW-0808">Transferase</keyword>
<keyword evidence="12" id="KW-0812">Transmembrane</keyword>
<dbReference type="PANTHER" id="PTHR31528:SF1">
    <property type="entry name" value="4-AMINO-5-HYDROXYMETHYL-2-METHYLPYRIMIDINE PHOSPHATE SYNTHASE THI11-RELATED"/>
    <property type="match status" value="1"/>
</dbReference>
<evidence type="ECO:0000259" key="13">
    <source>
        <dbReference type="Pfam" id="PF09084"/>
    </source>
</evidence>
<comment type="caution">
    <text evidence="14">The sequence shown here is derived from an EMBL/GenBank/DDBJ whole genome shotgun (WGS) entry which is preliminary data.</text>
</comment>
<keyword evidence="12" id="KW-1133">Transmembrane helix</keyword>
<dbReference type="InterPro" id="IPR027939">
    <property type="entry name" value="NMT1/THI5"/>
</dbReference>
<name>A0ABX1U2Y0_9PROT</name>
<dbReference type="SUPFAM" id="SSF53850">
    <property type="entry name" value="Periplasmic binding protein-like II"/>
    <property type="match status" value="1"/>
</dbReference>
<keyword evidence="7" id="KW-0663">Pyridoxal phosphate</keyword>
<organism evidence="14 15">
    <name type="scientific">Candidatus Accumulibacter phosphatis</name>
    <dbReference type="NCBI Taxonomy" id="327160"/>
    <lineage>
        <taxon>Bacteria</taxon>
        <taxon>Pseudomonadati</taxon>
        <taxon>Pseudomonadota</taxon>
        <taxon>Betaproteobacteria</taxon>
        <taxon>Candidatus Accumulibacter</taxon>
    </lineage>
</organism>
<comment type="function">
    <text evidence="1">Responsible for the formation of the pyrimidine heterocycle in the thiamine biosynthesis pathway. Catalyzes the formation of hydroxymethylpyrimidine phosphate (HMP-P) from histidine and pyridoxal phosphate (PLP). The protein uses PLP and the active site histidine to form HMP-P, generating an inactive enzyme. The enzyme can only undergo a single turnover, which suggests it is a suicide enzyme.</text>
</comment>
<gene>
    <name evidence="14" type="ORF">E4Q23_19100</name>
</gene>